<evidence type="ECO:0000313" key="1">
    <source>
        <dbReference type="EMBL" id="AYV80558.1"/>
    </source>
</evidence>
<dbReference type="EMBL" id="MK072245">
    <property type="protein sequence ID" value="AYV80558.1"/>
    <property type="molecule type" value="Genomic_DNA"/>
</dbReference>
<gene>
    <name evidence="1" type="ORF">Harvfovirus3_3</name>
</gene>
<reference evidence="1" key="1">
    <citation type="submission" date="2018-10" db="EMBL/GenBank/DDBJ databases">
        <title>Hidden diversity of soil giant viruses.</title>
        <authorList>
            <person name="Schulz F."/>
            <person name="Alteio L."/>
            <person name="Goudeau D."/>
            <person name="Ryan E.M."/>
            <person name="Malmstrom R.R."/>
            <person name="Blanchard J."/>
            <person name="Woyke T."/>
        </authorList>
    </citation>
    <scope>NUCLEOTIDE SEQUENCE</scope>
    <source>
        <strain evidence="1">HAV1</strain>
    </source>
</reference>
<organism evidence="1">
    <name type="scientific">Harvfovirus sp</name>
    <dbReference type="NCBI Taxonomy" id="2487768"/>
    <lineage>
        <taxon>Viruses</taxon>
        <taxon>Varidnaviria</taxon>
        <taxon>Bamfordvirae</taxon>
        <taxon>Nucleocytoviricota</taxon>
        <taxon>Megaviricetes</taxon>
        <taxon>Imitervirales</taxon>
        <taxon>Mimiviridae</taxon>
        <taxon>Klosneuvirinae</taxon>
    </lineage>
</organism>
<sequence>MATKTFKKLYNCAVTVPCLTHQGKIINPAHMTIAFLGAIDENSLGDFIEELKIVARPLRIRLGKTVYMGKQRKEARECEIIDAGDRKIIEEFSAKWTRGETTDGKQMYHITKALIGNELDTMTEVVCTTWYVRALGSDPNIITIDTASNKMEPKSLNECKSFDEMLFVCRNSLMPYFCQDDYDSLNHPDNASPGQNTIEKYLNAITEKFLVQVWGTGGSCDSDGYRYKSRANIYGFMKKSMARKLYERLEKMDDLYISMADLDTQNENRKFQECEFTFAPFDDSGVLRNILTRFEKLERCVGELSAGGLQITPDFLRRVDKYMEEDHSDVIDDLEKTENLERSQAIWRKFSGPDFTTLELHHFSFDMMINGCDDDPVISKELYEMLKDGVASINIVDLKWGRNDMLWECILSALTDIDE</sequence>
<accession>A0A3G5A054</accession>
<name>A0A3G5A054_9VIRU</name>
<protein>
    <submittedName>
        <fullName evidence="1">Uncharacterized protein</fullName>
    </submittedName>
</protein>
<proteinExistence type="predicted"/>